<feature type="compositionally biased region" description="Basic and acidic residues" evidence="1">
    <location>
        <begin position="18"/>
        <end position="34"/>
    </location>
</feature>
<sequence length="169" mass="19442">MNRSHSGPGRHYLRRDKRMQPHTKDSYREPKRPPGDRICDGCGAVCDAGRWTWYATPLDRRQLECPACKRMRENAPAGELVLRGEYMRKHRSAILELLERQAGLEMSEHALERIMEIEQSGDTLVIRTTGVHVVRRMGEALLHAHHGALAFNYRDSEDLLRASWTRDAA</sequence>
<dbReference type="EMBL" id="JJOA01000083">
    <property type="protein sequence ID" value="KEA54779.1"/>
    <property type="molecule type" value="Genomic_DNA"/>
</dbReference>
<proteinExistence type="predicted"/>
<name>A0A071M1G9_9BURK</name>
<dbReference type="GO" id="GO:0016740">
    <property type="term" value="F:transferase activity"/>
    <property type="evidence" value="ECO:0007669"/>
    <property type="project" value="UniProtKB-KW"/>
</dbReference>
<feature type="region of interest" description="Disordered" evidence="1">
    <location>
        <begin position="1"/>
        <end position="34"/>
    </location>
</feature>
<organism evidence="2">
    <name type="scientific">Burkholderia cenocepacia</name>
    <dbReference type="NCBI Taxonomy" id="95486"/>
    <lineage>
        <taxon>Bacteria</taxon>
        <taxon>Pseudomonadati</taxon>
        <taxon>Pseudomonadota</taxon>
        <taxon>Betaproteobacteria</taxon>
        <taxon>Burkholderiales</taxon>
        <taxon>Burkholderiaceae</taxon>
        <taxon>Burkholderia</taxon>
        <taxon>Burkholderia cepacia complex</taxon>
    </lineage>
</organism>
<accession>A0A071M1G9</accession>
<gene>
    <name evidence="2" type="ORF">DT99_36540</name>
</gene>
<dbReference type="AlphaFoldDB" id="A0A071M1G9"/>
<dbReference type="OrthoDB" id="9785278at2"/>
<evidence type="ECO:0000256" key="1">
    <source>
        <dbReference type="SAM" id="MobiDB-lite"/>
    </source>
</evidence>
<keyword evidence="2" id="KW-0808">Transferase</keyword>
<evidence type="ECO:0000313" key="2">
    <source>
        <dbReference type="EMBL" id="KEA54779.1"/>
    </source>
</evidence>
<comment type="caution">
    <text evidence="2">The sequence shown here is derived from an EMBL/GenBank/DDBJ whole genome shotgun (WGS) entry which is preliminary data.</text>
</comment>
<dbReference type="NCBIfam" id="NF040826">
    <property type="entry name" value="lxa_BCAM0308"/>
    <property type="match status" value="1"/>
</dbReference>
<protein>
    <submittedName>
        <fullName evidence="2">Glutamyl-tRNA amidotransferase</fullName>
    </submittedName>
</protein>
<dbReference type="InterPro" id="IPR047706">
    <property type="entry name" value="BCAM0308-like"/>
</dbReference>
<reference evidence="2" key="1">
    <citation type="submission" date="2014-04" db="EMBL/GenBank/DDBJ databases">
        <title>In planta biocontrol of soil-borne Fusarium wilt of banana through a plant endophytic bacterium, Burkholderia cenocepacia 869T2.</title>
        <authorList>
            <person name="Ho Y.-N."/>
            <person name="Chiang H.-M."/>
            <person name="Chao C.-P."/>
            <person name="Su C.-C."/>
            <person name="Hsu H.-F."/>
            <person name="Guo C.-T."/>
            <person name="Hsieh J.-L."/>
            <person name="Huang C.-C."/>
        </authorList>
    </citation>
    <scope>NUCLEOTIDE SEQUENCE [LARGE SCALE GENOMIC DNA]</scope>
    <source>
        <strain evidence="2">869T2</strain>
    </source>
</reference>